<dbReference type="PANTHER" id="PTHR21679:SF5">
    <property type="entry name" value="DOMAIN OF UNKNOWN FUNCTION DB DOMAIN-CONTAINING PROTEIN"/>
    <property type="match status" value="1"/>
</dbReference>
<evidence type="ECO:0000313" key="2">
    <source>
        <dbReference type="Proteomes" id="UP000887565"/>
    </source>
</evidence>
<reference evidence="3" key="1">
    <citation type="submission" date="2022-11" db="UniProtKB">
        <authorList>
            <consortium name="WormBaseParasite"/>
        </authorList>
    </citation>
    <scope>IDENTIFICATION</scope>
</reference>
<sequence length="209" mass="23465">MITLFDHSMVVEIGSLITSKAAFAERSTATSIIRKWITQEGKCTASFALGVLTARDIDADQRQRKVSTLCKNKNDYKNPSVKTAEANKDFLDCCKENLPEQCWDACAYDLKLLPTAKRVFLDGDKKNDIPKCDVVQNFVTYLRCANGGLDDEPTDNRQCCKDLGVNKVCYPFCNPTKDMQLRKEQKSCGGKLRDILACHQYGLGDEEDE</sequence>
<feature type="domain" description="Domain of unknown function DB" evidence="1">
    <location>
        <begin position="93"/>
        <end position="199"/>
    </location>
</feature>
<accession>A0A915KVF8</accession>
<protein>
    <recommendedName>
        <fullName evidence="1">Domain of unknown function DB domain-containing protein</fullName>
    </recommendedName>
</protein>
<proteinExistence type="predicted"/>
<dbReference type="PANTHER" id="PTHR21679">
    <property type="entry name" value="DOMAIN OF UNKNOWN FUNCTION DB DOMAIN-CONTAINING PROTEIN-RELATED"/>
    <property type="match status" value="1"/>
</dbReference>
<organism evidence="2 3">
    <name type="scientific">Romanomermis culicivorax</name>
    <name type="common">Nematode worm</name>
    <dbReference type="NCBI Taxonomy" id="13658"/>
    <lineage>
        <taxon>Eukaryota</taxon>
        <taxon>Metazoa</taxon>
        <taxon>Ecdysozoa</taxon>
        <taxon>Nematoda</taxon>
        <taxon>Enoplea</taxon>
        <taxon>Dorylaimia</taxon>
        <taxon>Mermithida</taxon>
        <taxon>Mermithoidea</taxon>
        <taxon>Mermithidae</taxon>
        <taxon>Romanomermis</taxon>
    </lineage>
</organism>
<dbReference type="InterPro" id="IPR002602">
    <property type="entry name" value="DB"/>
</dbReference>
<dbReference type="Proteomes" id="UP000887565">
    <property type="component" value="Unplaced"/>
</dbReference>
<name>A0A915KVF8_ROMCU</name>
<evidence type="ECO:0000313" key="3">
    <source>
        <dbReference type="WBParaSite" id="nRc.2.0.1.t41545-RA"/>
    </source>
</evidence>
<dbReference type="Pfam" id="PF01682">
    <property type="entry name" value="DB"/>
    <property type="match status" value="1"/>
</dbReference>
<keyword evidence="2" id="KW-1185">Reference proteome</keyword>
<dbReference type="AlphaFoldDB" id="A0A915KVF8"/>
<dbReference type="WBParaSite" id="nRc.2.0.1.t41545-RA">
    <property type="protein sequence ID" value="nRc.2.0.1.t41545-RA"/>
    <property type="gene ID" value="nRc.2.0.1.g41545"/>
</dbReference>
<evidence type="ECO:0000259" key="1">
    <source>
        <dbReference type="Pfam" id="PF01682"/>
    </source>
</evidence>